<name>A0A4P2Q8C8_SORCE</name>
<gene>
    <name evidence="1" type="ORF">SOCEGT47_063760</name>
</gene>
<dbReference type="Proteomes" id="UP000295781">
    <property type="component" value="Chromosome"/>
</dbReference>
<evidence type="ECO:0000313" key="1">
    <source>
        <dbReference type="EMBL" id="AUX25824.1"/>
    </source>
</evidence>
<reference evidence="1 2" key="1">
    <citation type="submission" date="2015-09" db="EMBL/GenBank/DDBJ databases">
        <title>Sorangium comparison.</title>
        <authorList>
            <person name="Zaburannyi N."/>
            <person name="Bunk B."/>
            <person name="Overmann J."/>
            <person name="Mueller R."/>
        </authorList>
    </citation>
    <scope>NUCLEOTIDE SEQUENCE [LARGE SCALE GENOMIC DNA]</scope>
    <source>
        <strain evidence="1 2">So ceGT47</strain>
    </source>
</reference>
<accession>A0A4P2Q8C8</accession>
<dbReference type="AlphaFoldDB" id="A0A4P2Q8C8"/>
<organism evidence="1 2">
    <name type="scientific">Sorangium cellulosum</name>
    <name type="common">Polyangium cellulosum</name>
    <dbReference type="NCBI Taxonomy" id="56"/>
    <lineage>
        <taxon>Bacteria</taxon>
        <taxon>Pseudomonadati</taxon>
        <taxon>Myxococcota</taxon>
        <taxon>Polyangia</taxon>
        <taxon>Polyangiales</taxon>
        <taxon>Polyangiaceae</taxon>
        <taxon>Sorangium</taxon>
    </lineage>
</organism>
<proteinExistence type="predicted"/>
<dbReference type="EMBL" id="CP012670">
    <property type="protein sequence ID" value="AUX25824.1"/>
    <property type="molecule type" value="Genomic_DNA"/>
</dbReference>
<protein>
    <submittedName>
        <fullName evidence="1">Uncharacterized protein</fullName>
    </submittedName>
</protein>
<evidence type="ECO:0000313" key="2">
    <source>
        <dbReference type="Proteomes" id="UP000295781"/>
    </source>
</evidence>
<dbReference type="RefSeq" id="WP_207213690.1">
    <property type="nucleotide sequence ID" value="NZ_CP012670.1"/>
</dbReference>
<sequence>MGKLLKLILDEHRRRGTLADVEFPPGQGLSMSQVCRVFEYPDDATNARTGG</sequence>